<organism evidence="3 8">
    <name type="scientific">Leishmania donovani</name>
    <dbReference type="NCBI Taxonomy" id="5661"/>
    <lineage>
        <taxon>Eukaryota</taxon>
        <taxon>Discoba</taxon>
        <taxon>Euglenozoa</taxon>
        <taxon>Kinetoplastea</taxon>
        <taxon>Metakinetoplastina</taxon>
        <taxon>Trypanosomatida</taxon>
        <taxon>Trypanosomatidae</taxon>
        <taxon>Leishmaniinae</taxon>
        <taxon>Leishmania</taxon>
    </lineage>
</organism>
<dbReference type="OrthoDB" id="264651at2759"/>
<gene>
    <name evidence="6" type="ORF">CGC20_20320</name>
    <name evidence="5" type="ORF">LDBPK_060060</name>
    <name evidence="3" type="ORF">LdCL_060005500</name>
    <name evidence="4" type="ORF">LDHU3_06.0090</name>
</gene>
<reference evidence="5" key="2">
    <citation type="submission" date="2011-01" db="EMBL/GenBank/DDBJ databases">
        <authorList>
            <person name="Zhao B.P."/>
            <person name="Ren Z.A."/>
            <person name="Li C.D."/>
        </authorList>
    </citation>
    <scope>NUCLEOTIDE SEQUENCE</scope>
    <source>
        <strain evidence="5">BPK282A1</strain>
    </source>
</reference>
<dbReference type="AlphaFoldDB" id="A0A3S5H5M8"/>
<dbReference type="VEuPathDB" id="TriTrypDB:LdBPK_060060.1"/>
<dbReference type="VEuPathDB" id="TriTrypDB:LdCL_060005500"/>
<dbReference type="EMBL" id="CP029505">
    <property type="protein sequence ID" value="AYU76035.1"/>
    <property type="molecule type" value="Genomic_DNA"/>
</dbReference>
<dbReference type="VEuPathDB" id="TriTrypDB:LDHU3_06.0090"/>
<evidence type="ECO:0000313" key="3">
    <source>
        <dbReference type="EMBL" id="AYU76035.1"/>
    </source>
</evidence>
<dbReference type="Proteomes" id="UP000274082">
    <property type="component" value="Chromosome 6"/>
</dbReference>
<reference evidence="9" key="6">
    <citation type="submission" date="2019-02" db="EMBL/GenBank/DDBJ databases">
        <title>FDA dAtabase for Regulatory Grade micrObial Sequences (FDA-ARGOS): Supporting development and validation of Infectious Disease Dx tests.</title>
        <authorList>
            <person name="Duncan R."/>
            <person name="Fisher C."/>
            <person name="Tallon L."/>
            <person name="Sadzewicz L."/>
            <person name="Sengamalay N."/>
            <person name="Ott S."/>
            <person name="Godinez A."/>
            <person name="Nagaraj S."/>
            <person name="Vavikolanu K."/>
            <person name="Vyas G."/>
            <person name="Nadendla S."/>
            <person name="Aluvathingal J."/>
            <person name="Sichtig H."/>
        </authorList>
    </citation>
    <scope>NUCLEOTIDE SEQUENCE [LARGE SCALE GENOMIC DNA]</scope>
    <source>
        <strain evidence="9">FDAARGOS_360</strain>
    </source>
</reference>
<dbReference type="EMBL" id="FR799593">
    <property type="protein sequence ID" value="CBZ31590.1"/>
    <property type="molecule type" value="Genomic_DNA"/>
</dbReference>
<dbReference type="RefSeq" id="XP_003858314.1">
    <property type="nucleotide sequence ID" value="XM_003858266.1"/>
</dbReference>
<evidence type="ECO:0000256" key="1">
    <source>
        <dbReference type="SAM" id="Coils"/>
    </source>
</evidence>
<reference evidence="3 8" key="4">
    <citation type="journal article" date="2018" name="Sci. Rep.">
        <title>A complete Leishmania donovani reference genome identifies novel genetic variations associated with virulence.</title>
        <authorList>
            <person name="Lypaczewski P."/>
            <person name="Hoshizaki J."/>
            <person name="Zhang W.-W."/>
            <person name="McCall L.-I."/>
            <person name="Torcivia-Rodriguez J."/>
            <person name="Simonyan V."/>
            <person name="Kaur A."/>
            <person name="Dewar K."/>
            <person name="Matlashewski G."/>
        </authorList>
    </citation>
    <scope>NUCLEOTIDE SEQUENCE [LARGE SCALE GENOMIC DNA]</scope>
    <source>
        <strain evidence="3 8">LdCL</strain>
    </source>
</reference>
<accession>A0A3S5H5M8</accession>
<evidence type="ECO:0000313" key="7">
    <source>
        <dbReference type="Proteomes" id="UP000008980"/>
    </source>
</evidence>
<reference evidence="7" key="3">
    <citation type="submission" date="2011-02" db="EMBL/GenBank/DDBJ databases">
        <title>Whole genome sequencing of Leishmania donovani clinical lines reveals dynamic variation related to drug resistance.</title>
        <authorList>
            <person name="Downing T."/>
            <person name="Imamura H."/>
            <person name="Sanders M."/>
            <person name="Decuypere S."/>
            <person name="Hertz-Fowler C."/>
            <person name="Clark T.G."/>
            <person name="Rijal S."/>
            <person name="Sundar S."/>
            <person name="Quail M.A."/>
            <person name="De Doncker S."/>
            <person name="Maes I."/>
            <person name="Vanaerschot M."/>
            <person name="Stark O."/>
            <person name="Schonian G."/>
            <person name="Dujardin J.C."/>
            <person name="Berriman M."/>
        </authorList>
    </citation>
    <scope>NUCLEOTIDE SEQUENCE [LARGE SCALE GENOMIC DNA]</scope>
    <source>
        <strain evidence="7">BPK282A1</strain>
    </source>
</reference>
<keyword evidence="1" id="KW-0175">Coiled coil</keyword>
<dbReference type="GeneID" id="13391641"/>
<dbReference type="KEGG" id="ldo:LDBPK_060060"/>
<dbReference type="Proteomes" id="UP000318821">
    <property type="component" value="Unassembled WGS sequence"/>
</dbReference>
<dbReference type="Proteomes" id="UP000601710">
    <property type="component" value="Chromosome 6"/>
</dbReference>
<protein>
    <submittedName>
        <fullName evidence="4">Hypothetical_protein_conserved</fullName>
    </submittedName>
</protein>
<reference evidence="4" key="7">
    <citation type="submission" date="2020-06" db="EMBL/GenBank/DDBJ databases">
        <authorList>
            <person name="Camacho E."/>
            <person name="Gonzalez-de la Fuente S."/>
            <person name="Rastrojo A."/>
            <person name="Peiro-Pastor R."/>
            <person name="Solana JC."/>
            <person name="Tabera L."/>
            <person name="Gamarro F."/>
            <person name="Carrasco-Ramiro F."/>
            <person name="Requena JM."/>
            <person name="Aguado B."/>
        </authorList>
    </citation>
    <scope>NUCLEOTIDE SEQUENCE</scope>
</reference>
<name>A0A3S5H5M8_LEIDO</name>
<accession>E9B8L7</accession>
<evidence type="ECO:0000313" key="6">
    <source>
        <dbReference type="EMBL" id="TPP49822.1"/>
    </source>
</evidence>
<evidence type="ECO:0000313" key="9">
    <source>
        <dbReference type="Proteomes" id="UP000318821"/>
    </source>
</evidence>
<evidence type="ECO:0000313" key="5">
    <source>
        <dbReference type="EMBL" id="CBZ31590.1"/>
    </source>
</evidence>
<feature type="region of interest" description="Disordered" evidence="2">
    <location>
        <begin position="280"/>
        <end position="322"/>
    </location>
</feature>
<proteinExistence type="predicted"/>
<dbReference type="EMBL" id="LR812626">
    <property type="protein sequence ID" value="CAC5427386.1"/>
    <property type="molecule type" value="Genomic_DNA"/>
</dbReference>
<reference evidence="5 7" key="1">
    <citation type="journal article" date="2011" name="Genome Res.">
        <title>Whole genome sequencing of multiple Leishmania donovani clinical isolates provides insights into population structure and mechanisms of drug resistance.</title>
        <authorList>
            <person name="Downing T."/>
            <person name="Imamura H."/>
            <person name="Decuypere S."/>
            <person name="Clark T.G."/>
            <person name="Coombs G.H."/>
            <person name="Cotton J.A."/>
            <person name="Hilley J.D."/>
            <person name="de Doncker S."/>
            <person name="Maes I."/>
            <person name="Mottram J.C."/>
            <person name="Quail M.A."/>
            <person name="Rijal S."/>
            <person name="Sanders M."/>
            <person name="Schonian G."/>
            <person name="Stark O."/>
            <person name="Sundar S."/>
            <person name="Vanaerschot M."/>
            <person name="Hertz-Fowler C."/>
            <person name="Dujardin J.C."/>
            <person name="Berriman M."/>
        </authorList>
    </citation>
    <scope>NUCLEOTIDE SEQUENCE [LARGE SCALE GENOMIC DNA]</scope>
    <source>
        <strain evidence="5 7">BPK282A1</strain>
    </source>
</reference>
<dbReference type="EMBL" id="RHLD01000054">
    <property type="protein sequence ID" value="TPP49822.1"/>
    <property type="molecule type" value="Genomic_DNA"/>
</dbReference>
<evidence type="ECO:0000313" key="4">
    <source>
        <dbReference type="EMBL" id="CAC5427386.1"/>
    </source>
</evidence>
<dbReference type="Proteomes" id="UP000008980">
    <property type="component" value="Chromosome 6"/>
</dbReference>
<keyword evidence="8" id="KW-1185">Reference proteome</keyword>
<evidence type="ECO:0000256" key="2">
    <source>
        <dbReference type="SAM" id="MobiDB-lite"/>
    </source>
</evidence>
<sequence length="322" mass="36016">MNSTLGSSGSAGDEAPLVGGLDALTLRTINEQQLIILRQKELVSTLKERVEELEAQPWRADVKPLEAAHKADGRKGTLSYVSEMQLRRRVKTLEDENKKLSDLVDELRAEVSTISAQLYAQQLHTQSEKDVWKAKARNAEAKSVATAHLLEATDKRNQQLIHHLEKLRREGEVSAYECAQWRSLATTTASHLDHANRRYARDQINSIEEDVHRYAVNRLRLARVAPSASLSLESETPEETRKMWSRSAQLPKFDPAPQVFQQQQQESVCSQLHVSHQRPLSQLLPCQPPQPTASHSLAPPASKHVNAETHPSPSHCAALAQT</sequence>
<evidence type="ECO:0000313" key="8">
    <source>
        <dbReference type="Proteomes" id="UP000274082"/>
    </source>
</evidence>
<reference evidence="6" key="5">
    <citation type="submission" date="2019-02" db="EMBL/GenBank/DDBJ databases">
        <title>FDA dAtabase for Regulatory Grade micrObial Sequences (FDA-ARGOS): Supporting development and validation of Infectious Disease Dx tests.</title>
        <authorList>
            <person name="Duncan R."/>
            <person name="Fisher C."/>
            <person name="Tallon L.J."/>
            <person name="Sadzewicz L."/>
            <person name="Sengamalay N."/>
            <person name="Ott S."/>
            <person name="Godinez A."/>
            <person name="Nagaraj S."/>
            <person name="Nadendla S."/>
            <person name="Sichtig H."/>
        </authorList>
    </citation>
    <scope>NUCLEOTIDE SEQUENCE</scope>
    <source>
        <strain evidence="6">FDAARGOS_360</strain>
    </source>
</reference>
<feature type="coiled-coil region" evidence="1">
    <location>
        <begin position="83"/>
        <end position="117"/>
    </location>
</feature>
<dbReference type="OMA" id="AYECAQW"/>